<name>A0A9X1YD28_9PROT</name>
<dbReference type="AlphaFoldDB" id="A0A9X1YD28"/>
<proteinExistence type="predicted"/>
<organism evidence="2 3">
    <name type="scientific">Roseomonas acroporae</name>
    <dbReference type="NCBI Taxonomy" id="2937791"/>
    <lineage>
        <taxon>Bacteria</taxon>
        <taxon>Pseudomonadati</taxon>
        <taxon>Pseudomonadota</taxon>
        <taxon>Alphaproteobacteria</taxon>
        <taxon>Acetobacterales</taxon>
        <taxon>Roseomonadaceae</taxon>
        <taxon>Roseomonas</taxon>
    </lineage>
</organism>
<dbReference type="EMBL" id="JALPRX010000130">
    <property type="protein sequence ID" value="MCK8787540.1"/>
    <property type="molecule type" value="Genomic_DNA"/>
</dbReference>
<evidence type="ECO:0000259" key="1">
    <source>
        <dbReference type="Pfam" id="PF06568"/>
    </source>
</evidence>
<evidence type="ECO:0000313" key="2">
    <source>
        <dbReference type="EMBL" id="MCK8787540.1"/>
    </source>
</evidence>
<sequence length="102" mass="11463">MHTSTTKLWMEIVLPNHPVSQGARQVEALQREAAQARYDEYGRNLAESAANLRRFGTRVAAALHRLVTWPARARAMAELNELNDRELADIGLTRADIRRVAG</sequence>
<keyword evidence="3" id="KW-1185">Reference proteome</keyword>
<dbReference type="RefSeq" id="WP_248669591.1">
    <property type="nucleotide sequence ID" value="NZ_JALPRX010000130.1"/>
</dbReference>
<dbReference type="Pfam" id="PF06568">
    <property type="entry name" value="YjiS-like"/>
    <property type="match status" value="1"/>
</dbReference>
<dbReference type="InterPro" id="IPR009506">
    <property type="entry name" value="YjiS-like"/>
</dbReference>
<gene>
    <name evidence="2" type="ORF">M0638_24525</name>
</gene>
<comment type="caution">
    <text evidence="2">The sequence shown here is derived from an EMBL/GenBank/DDBJ whole genome shotgun (WGS) entry which is preliminary data.</text>
</comment>
<evidence type="ECO:0000313" key="3">
    <source>
        <dbReference type="Proteomes" id="UP001139516"/>
    </source>
</evidence>
<dbReference type="Proteomes" id="UP001139516">
    <property type="component" value="Unassembled WGS sequence"/>
</dbReference>
<accession>A0A9X1YD28</accession>
<protein>
    <submittedName>
        <fullName evidence="2">DUF1127 domain-containing protein</fullName>
    </submittedName>
</protein>
<feature type="domain" description="YjiS-like" evidence="1">
    <location>
        <begin position="64"/>
        <end position="98"/>
    </location>
</feature>
<reference evidence="2" key="1">
    <citation type="submission" date="2022-04" db="EMBL/GenBank/DDBJ databases">
        <title>Roseomonas acroporae sp. nov., isolated from coral Acropora digitifera.</title>
        <authorList>
            <person name="Sun H."/>
        </authorList>
    </citation>
    <scope>NUCLEOTIDE SEQUENCE</scope>
    <source>
        <strain evidence="2">NAR14</strain>
    </source>
</reference>